<proteinExistence type="predicted"/>
<dbReference type="RefSeq" id="WP_092543084.1">
    <property type="nucleotide sequence ID" value="NZ_FOKV01000005.1"/>
</dbReference>
<dbReference type="Proteomes" id="UP000199438">
    <property type="component" value="Unassembled WGS sequence"/>
</dbReference>
<sequence length="219" mass="25634">MNNHFYVFAFIVLILQSCVTPKITKSYLDENGNTISRNKFYNEWHHNASKGRWDTKKGDTIEARLTAKPRIERLEGNYQLLSIILEELSHKRYPRNTIFLISYYFKDDLCNPARNSSNNNWQKHRVAALRKHVAPQKVTIEKQYKNVETLVITQEGINYEPIKNFDYLFTDTNNRIFNHIFREPSLCGGFAIIKPNGQILVSNGESRLDFTAQYIDPEV</sequence>
<organism evidence="1 2">
    <name type="scientific">Zunongwangia mangrovi</name>
    <dbReference type="NCBI Taxonomy" id="1334022"/>
    <lineage>
        <taxon>Bacteria</taxon>
        <taxon>Pseudomonadati</taxon>
        <taxon>Bacteroidota</taxon>
        <taxon>Flavobacteriia</taxon>
        <taxon>Flavobacteriales</taxon>
        <taxon>Flavobacteriaceae</taxon>
        <taxon>Zunongwangia</taxon>
    </lineage>
</organism>
<dbReference type="AlphaFoldDB" id="A0A1I1JYX3"/>
<name>A0A1I1JYX3_9FLAO</name>
<reference evidence="2" key="1">
    <citation type="submission" date="2016-10" db="EMBL/GenBank/DDBJ databases">
        <authorList>
            <person name="Varghese N."/>
            <person name="Submissions S."/>
        </authorList>
    </citation>
    <scope>NUCLEOTIDE SEQUENCE [LARGE SCALE GENOMIC DNA]</scope>
    <source>
        <strain evidence="2">DSM 24499</strain>
    </source>
</reference>
<gene>
    <name evidence="1" type="ORF">SAMN04487907_105122</name>
</gene>
<dbReference type="OrthoDB" id="1445822at2"/>
<evidence type="ECO:0000313" key="2">
    <source>
        <dbReference type="Proteomes" id="UP000199438"/>
    </source>
</evidence>
<protein>
    <submittedName>
        <fullName evidence="1">Uncharacterized protein</fullName>
    </submittedName>
</protein>
<evidence type="ECO:0000313" key="1">
    <source>
        <dbReference type="EMBL" id="SFC53132.1"/>
    </source>
</evidence>
<keyword evidence="2" id="KW-1185">Reference proteome</keyword>
<dbReference type="STRING" id="1334022.SAMN04487907_105122"/>
<accession>A0A1I1JYX3</accession>
<dbReference type="EMBL" id="FOKV01000005">
    <property type="protein sequence ID" value="SFC53132.1"/>
    <property type="molecule type" value="Genomic_DNA"/>
</dbReference>